<evidence type="ECO:0000256" key="1">
    <source>
        <dbReference type="ARBA" id="ARBA00004340"/>
    </source>
</evidence>
<dbReference type="Pfam" id="PF20147">
    <property type="entry name" value="Crinkler"/>
    <property type="match status" value="1"/>
</dbReference>
<dbReference type="AlphaFoldDB" id="A0AAD9GLV7"/>
<feature type="domain" description="Crinkler effector protein N-terminal" evidence="4">
    <location>
        <begin position="2"/>
        <end position="64"/>
    </location>
</feature>
<keyword evidence="6" id="KW-1185">Reference proteome</keyword>
<protein>
    <recommendedName>
        <fullName evidence="4">Crinkler effector protein N-terminal domain-containing protein</fullName>
    </recommendedName>
</protein>
<comment type="subcellular location">
    <subcellularLocation>
        <location evidence="1">Host cell</location>
    </subcellularLocation>
    <subcellularLocation>
        <location evidence="2">Secreted</location>
    </subcellularLocation>
</comment>
<evidence type="ECO:0000256" key="3">
    <source>
        <dbReference type="ARBA" id="ARBA00022525"/>
    </source>
</evidence>
<dbReference type="GO" id="GO:0043657">
    <property type="term" value="C:host cell"/>
    <property type="evidence" value="ECO:0007669"/>
    <property type="project" value="UniProtKB-SubCell"/>
</dbReference>
<dbReference type="InterPro" id="IPR045379">
    <property type="entry name" value="Crinkler_N"/>
</dbReference>
<evidence type="ECO:0000313" key="5">
    <source>
        <dbReference type="EMBL" id="KAK1940819.1"/>
    </source>
</evidence>
<keyword evidence="3" id="KW-0964">Secreted</keyword>
<evidence type="ECO:0000313" key="6">
    <source>
        <dbReference type="Proteomes" id="UP001259832"/>
    </source>
</evidence>
<name>A0AAD9GLV7_9STRA</name>
<accession>A0AAD9GLV7</accession>
<gene>
    <name evidence="5" type="ORF">P3T76_007525</name>
</gene>
<organism evidence="5 6">
    <name type="scientific">Phytophthora citrophthora</name>
    <dbReference type="NCBI Taxonomy" id="4793"/>
    <lineage>
        <taxon>Eukaryota</taxon>
        <taxon>Sar</taxon>
        <taxon>Stramenopiles</taxon>
        <taxon>Oomycota</taxon>
        <taxon>Peronosporomycetes</taxon>
        <taxon>Peronosporales</taxon>
        <taxon>Peronosporaceae</taxon>
        <taxon>Phytophthora</taxon>
    </lineage>
</organism>
<dbReference type="GO" id="GO:0005576">
    <property type="term" value="C:extracellular region"/>
    <property type="evidence" value="ECO:0007669"/>
    <property type="project" value="UniProtKB-SubCell"/>
</dbReference>
<proteinExistence type="predicted"/>
<comment type="caution">
    <text evidence="5">The sequence shown here is derived from an EMBL/GenBank/DDBJ whole genome shotgun (WGS) entry which is preliminary data.</text>
</comment>
<dbReference type="EMBL" id="JASMQC010000013">
    <property type="protein sequence ID" value="KAK1940819.1"/>
    <property type="molecule type" value="Genomic_DNA"/>
</dbReference>
<reference evidence="5" key="1">
    <citation type="submission" date="2023-08" db="EMBL/GenBank/DDBJ databases">
        <title>Reference Genome Resource for the Citrus Pathogen Phytophthora citrophthora.</title>
        <authorList>
            <person name="Moller H."/>
            <person name="Coetzee B."/>
            <person name="Rose L.J."/>
            <person name="Van Niekerk J.M."/>
        </authorList>
    </citation>
    <scope>NUCLEOTIDE SEQUENCE</scope>
    <source>
        <strain evidence="5">STE-U-9442</strain>
    </source>
</reference>
<evidence type="ECO:0000259" key="4">
    <source>
        <dbReference type="Pfam" id="PF20147"/>
    </source>
</evidence>
<dbReference type="Proteomes" id="UP001259832">
    <property type="component" value="Unassembled WGS sequence"/>
</dbReference>
<sequence length="66" mass="7615">MVKLMCFIVGEARHCGFSVEIDLNESVRNLKQAIKEKISPTWKNDEADKLQLFLAKKDGEWLNGDY</sequence>
<evidence type="ECO:0000256" key="2">
    <source>
        <dbReference type="ARBA" id="ARBA00004613"/>
    </source>
</evidence>